<dbReference type="Gene3D" id="3.40.50.720">
    <property type="entry name" value="NAD(P)-binding Rossmann-like Domain"/>
    <property type="match status" value="1"/>
</dbReference>
<evidence type="ECO:0000259" key="2">
    <source>
        <dbReference type="Pfam" id="PF13460"/>
    </source>
</evidence>
<dbReference type="InterPro" id="IPR051606">
    <property type="entry name" value="Polyketide_Oxido-like"/>
</dbReference>
<dbReference type="Proteomes" id="UP000245021">
    <property type="component" value="Unassembled WGS sequence"/>
</dbReference>
<accession>A0A2R5HJ71</accession>
<feature type="region of interest" description="Disordered" evidence="1">
    <location>
        <begin position="131"/>
        <end position="153"/>
    </location>
</feature>
<organism evidence="3 4">
    <name type="scientific">Lactococcus termiticola</name>
    <dbReference type="NCBI Taxonomy" id="2169526"/>
    <lineage>
        <taxon>Bacteria</taxon>
        <taxon>Bacillati</taxon>
        <taxon>Bacillota</taxon>
        <taxon>Bacilli</taxon>
        <taxon>Lactobacillales</taxon>
        <taxon>Streptococcaceae</taxon>
        <taxon>Lactococcus</taxon>
    </lineage>
</organism>
<dbReference type="AlphaFoldDB" id="A0A2R5HJ71"/>
<dbReference type="InterPro" id="IPR036291">
    <property type="entry name" value="NAD(P)-bd_dom_sf"/>
</dbReference>
<gene>
    <name evidence="3" type="ORF">NtB2_00673</name>
</gene>
<protein>
    <submittedName>
        <fullName evidence="3">NADH-flavin reductase</fullName>
    </submittedName>
</protein>
<dbReference type="PANTHER" id="PTHR43355">
    <property type="entry name" value="FLAVIN REDUCTASE (NADPH)"/>
    <property type="match status" value="1"/>
</dbReference>
<dbReference type="GO" id="GO:0016646">
    <property type="term" value="F:oxidoreductase activity, acting on the CH-NH group of donors, NAD or NADP as acceptor"/>
    <property type="evidence" value="ECO:0007669"/>
    <property type="project" value="TreeGrafter"/>
</dbReference>
<proteinExistence type="predicted"/>
<dbReference type="InterPro" id="IPR016040">
    <property type="entry name" value="NAD(P)-bd_dom"/>
</dbReference>
<feature type="domain" description="NAD(P)-binding" evidence="2">
    <location>
        <begin position="8"/>
        <end position="86"/>
    </location>
</feature>
<reference evidence="3 4" key="1">
    <citation type="journal article" date="2018" name="Genome Announc.">
        <title>Draft Genome Sequence of Lactococcus sp. Strain NtB2 (JCM 32569), Isolated from the Gut of the Higher Termite Nasutitermes takasagoensis.</title>
        <authorList>
            <person name="Noda S."/>
            <person name="Aihara C."/>
            <person name="Yuki M."/>
            <person name="Ohkuma M."/>
        </authorList>
    </citation>
    <scope>NUCLEOTIDE SEQUENCE [LARGE SCALE GENOMIC DNA]</scope>
    <source>
        <strain evidence="3 4">NtB2</strain>
    </source>
</reference>
<evidence type="ECO:0000313" key="4">
    <source>
        <dbReference type="Proteomes" id="UP000245021"/>
    </source>
</evidence>
<dbReference type="OrthoDB" id="9785372at2"/>
<dbReference type="EMBL" id="BFFO01000003">
    <property type="protein sequence ID" value="GBG96560.1"/>
    <property type="molecule type" value="Genomic_DNA"/>
</dbReference>
<name>A0A2R5HJ71_9LACT</name>
<dbReference type="Pfam" id="PF13460">
    <property type="entry name" value="NAD_binding_10"/>
    <property type="match status" value="1"/>
</dbReference>
<sequence>MTKLAVIGATGHAGGLMLDKAVERGLDVTAIVRDAKKLKQDVPALEKDVFKLTASDLTAFDAVIVAYRAAEGDEESYHKLFAHLKEILTGSNVRLLIMGGPARFILTRATARSTGRPWTKMPLGLPHLVSLPRPAKSSSSPSSTGPTFHQPTCSILTEKRRAM</sequence>
<evidence type="ECO:0000256" key="1">
    <source>
        <dbReference type="SAM" id="MobiDB-lite"/>
    </source>
</evidence>
<keyword evidence="4" id="KW-1185">Reference proteome</keyword>
<feature type="compositionally biased region" description="Low complexity" evidence="1">
    <location>
        <begin position="131"/>
        <end position="146"/>
    </location>
</feature>
<evidence type="ECO:0000313" key="3">
    <source>
        <dbReference type="EMBL" id="GBG96560.1"/>
    </source>
</evidence>
<dbReference type="RefSeq" id="WP_109245532.1">
    <property type="nucleotide sequence ID" value="NZ_BFFO01000003.1"/>
</dbReference>
<dbReference type="PANTHER" id="PTHR43355:SF2">
    <property type="entry name" value="FLAVIN REDUCTASE (NADPH)"/>
    <property type="match status" value="1"/>
</dbReference>
<dbReference type="SUPFAM" id="SSF51735">
    <property type="entry name" value="NAD(P)-binding Rossmann-fold domains"/>
    <property type="match status" value="1"/>
</dbReference>
<comment type="caution">
    <text evidence="3">The sequence shown here is derived from an EMBL/GenBank/DDBJ whole genome shotgun (WGS) entry which is preliminary data.</text>
</comment>